<dbReference type="InterPro" id="IPR045304">
    <property type="entry name" value="LbH_SAT"/>
</dbReference>
<sequence length="192" mass="22282">MQEQFTKYQQLKHYLAADILKNKKAFSWRRVIFRCIKQPQHRFIFWWRIASFLYSTDSHYCKARARKMNYGLIRKYNIEIMLGAQIGEGVRLPHLSGIVINPWCHIGKNVRIRQNTTIGIKTDEGVRNIVIGNNVDIGAHCCIIGNEITIGHNVVIGAMSYVNKNLPDNTICYTEKTNKVIINDNHFDQMSE</sequence>
<dbReference type="RefSeq" id="WP_309874095.1">
    <property type="nucleotide sequence ID" value="NZ_CP133838.1"/>
</dbReference>
<comment type="similarity">
    <text evidence="3">Belongs to the transferase hexapeptide repeat family.</text>
</comment>
<keyword evidence="1 3" id="KW-0808">Transferase</keyword>
<dbReference type="PANTHER" id="PTHR42811">
    <property type="entry name" value="SERINE ACETYLTRANSFERASE"/>
    <property type="match status" value="1"/>
</dbReference>
<accession>A0ABY9S544</accession>
<keyword evidence="2 3" id="KW-0012">Acyltransferase</keyword>
<dbReference type="CDD" id="cd03354">
    <property type="entry name" value="LbH_SAT"/>
    <property type="match status" value="1"/>
</dbReference>
<organism evidence="4 5">
    <name type="scientific">Buttiauxella selenatireducens</name>
    <dbReference type="NCBI Taxonomy" id="3073902"/>
    <lineage>
        <taxon>Bacteria</taxon>
        <taxon>Pseudomonadati</taxon>
        <taxon>Pseudomonadota</taxon>
        <taxon>Gammaproteobacteria</taxon>
        <taxon>Enterobacterales</taxon>
        <taxon>Enterobacteriaceae</taxon>
        <taxon>Buttiauxella</taxon>
    </lineage>
</organism>
<keyword evidence="5" id="KW-1185">Reference proteome</keyword>
<proteinExistence type="inferred from homology"/>
<dbReference type="InterPro" id="IPR005881">
    <property type="entry name" value="Ser_O-AcTrfase"/>
</dbReference>
<evidence type="ECO:0000313" key="5">
    <source>
        <dbReference type="Proteomes" id="UP001246690"/>
    </source>
</evidence>
<reference evidence="4 5" key="1">
    <citation type="submission" date="2023-09" db="EMBL/GenBank/DDBJ databases">
        <title>Buttiauxella selenatireducens sp. nov., isolated from the rhizosphere of Cardamine hupingshanesis.</title>
        <authorList>
            <person name="Zhang S."/>
            <person name="Xu Z."/>
            <person name="Wang H."/>
            <person name="Guo Y."/>
        </authorList>
    </citation>
    <scope>NUCLEOTIDE SEQUENCE [LARGE SCALE GENOMIC DNA]</scope>
    <source>
        <strain evidence="4 5">R73</strain>
    </source>
</reference>
<gene>
    <name evidence="4" type="ORF">RHD99_12150</name>
</gene>
<evidence type="ECO:0000256" key="1">
    <source>
        <dbReference type="ARBA" id="ARBA00022679"/>
    </source>
</evidence>
<evidence type="ECO:0000256" key="2">
    <source>
        <dbReference type="ARBA" id="ARBA00023315"/>
    </source>
</evidence>
<evidence type="ECO:0000256" key="3">
    <source>
        <dbReference type="PIRNR" id="PIRNR000441"/>
    </source>
</evidence>
<protein>
    <recommendedName>
        <fullName evidence="3">Acetyltransferase</fullName>
        <ecNumber evidence="3">2.3.1.-</ecNumber>
    </recommendedName>
</protein>
<dbReference type="SUPFAM" id="SSF51161">
    <property type="entry name" value="Trimeric LpxA-like enzymes"/>
    <property type="match status" value="1"/>
</dbReference>
<dbReference type="Proteomes" id="UP001246690">
    <property type="component" value="Chromosome"/>
</dbReference>
<dbReference type="PIRSF" id="PIRSF000441">
    <property type="entry name" value="CysE"/>
    <property type="match status" value="1"/>
</dbReference>
<dbReference type="InterPro" id="IPR011004">
    <property type="entry name" value="Trimer_LpxA-like_sf"/>
</dbReference>
<dbReference type="Gene3D" id="2.160.10.10">
    <property type="entry name" value="Hexapeptide repeat proteins"/>
    <property type="match status" value="1"/>
</dbReference>
<evidence type="ECO:0000313" key="4">
    <source>
        <dbReference type="EMBL" id="WMY72251.1"/>
    </source>
</evidence>
<dbReference type="EC" id="2.3.1.-" evidence="3"/>
<name>A0ABY9S544_9ENTR</name>
<dbReference type="EMBL" id="CP133838">
    <property type="protein sequence ID" value="WMY72251.1"/>
    <property type="molecule type" value="Genomic_DNA"/>
</dbReference>